<dbReference type="AlphaFoldDB" id="A0A6N9YG22"/>
<reference evidence="3 4" key="1">
    <citation type="submission" date="2020-02" db="EMBL/GenBank/DDBJ databases">
        <authorList>
            <person name="Li X.-J."/>
            <person name="Feng X.-M."/>
        </authorList>
    </citation>
    <scope>NUCLEOTIDE SEQUENCE [LARGE SCALE GENOMIC DNA]</scope>
    <source>
        <strain evidence="3 4">CGMCC 4.7225</strain>
    </source>
</reference>
<dbReference type="EMBL" id="JAAGOB010000001">
    <property type="protein sequence ID" value="NED93956.1"/>
    <property type="molecule type" value="Genomic_DNA"/>
</dbReference>
<name>A0A6N9YG22_9ACTN</name>
<dbReference type="GO" id="GO:0016779">
    <property type="term" value="F:nucleotidyltransferase activity"/>
    <property type="evidence" value="ECO:0007669"/>
    <property type="project" value="UniProtKB-ARBA"/>
</dbReference>
<feature type="domain" description="MobA-like NTP transferase" evidence="2">
    <location>
        <begin position="8"/>
        <end position="169"/>
    </location>
</feature>
<evidence type="ECO:0000313" key="3">
    <source>
        <dbReference type="EMBL" id="NED93956.1"/>
    </source>
</evidence>
<evidence type="ECO:0000256" key="1">
    <source>
        <dbReference type="SAM" id="MobiDB-lite"/>
    </source>
</evidence>
<gene>
    <name evidence="3" type="ORF">G1H11_01335</name>
</gene>
<keyword evidence="4" id="KW-1185">Reference proteome</keyword>
<feature type="region of interest" description="Disordered" evidence="1">
    <location>
        <begin position="177"/>
        <end position="196"/>
    </location>
</feature>
<dbReference type="PANTHER" id="PTHR43777:SF1">
    <property type="entry name" value="MOLYBDENUM COFACTOR CYTIDYLYLTRANSFERASE"/>
    <property type="match status" value="1"/>
</dbReference>
<organism evidence="3 4">
    <name type="scientific">Phytoactinopolyspora alkaliphila</name>
    <dbReference type="NCBI Taxonomy" id="1783498"/>
    <lineage>
        <taxon>Bacteria</taxon>
        <taxon>Bacillati</taxon>
        <taxon>Actinomycetota</taxon>
        <taxon>Actinomycetes</taxon>
        <taxon>Jiangellales</taxon>
        <taxon>Jiangellaceae</taxon>
        <taxon>Phytoactinopolyspora</taxon>
    </lineage>
</organism>
<evidence type="ECO:0000259" key="2">
    <source>
        <dbReference type="Pfam" id="PF12804"/>
    </source>
</evidence>
<dbReference type="InterPro" id="IPR029044">
    <property type="entry name" value="Nucleotide-diphossugar_trans"/>
</dbReference>
<keyword evidence="3" id="KW-0808">Transferase</keyword>
<dbReference type="Pfam" id="PF12804">
    <property type="entry name" value="NTP_transf_3"/>
    <property type="match status" value="1"/>
</dbReference>
<dbReference type="RefSeq" id="WP_163815300.1">
    <property type="nucleotide sequence ID" value="NZ_JAAGOB010000001.1"/>
</dbReference>
<dbReference type="SUPFAM" id="SSF53448">
    <property type="entry name" value="Nucleotide-diphospho-sugar transferases"/>
    <property type="match status" value="1"/>
</dbReference>
<comment type="caution">
    <text evidence="3">The sequence shown here is derived from an EMBL/GenBank/DDBJ whole genome shotgun (WGS) entry which is preliminary data.</text>
</comment>
<dbReference type="Gene3D" id="3.90.550.10">
    <property type="entry name" value="Spore Coat Polysaccharide Biosynthesis Protein SpsA, Chain A"/>
    <property type="match status" value="1"/>
</dbReference>
<evidence type="ECO:0000313" key="4">
    <source>
        <dbReference type="Proteomes" id="UP000469185"/>
    </source>
</evidence>
<dbReference type="Proteomes" id="UP000469185">
    <property type="component" value="Unassembled WGS sequence"/>
</dbReference>
<accession>A0A6N9YG22</accession>
<protein>
    <submittedName>
        <fullName evidence="3">Nucleotidyltransferase family protein</fullName>
    </submittedName>
</protein>
<sequence length="196" mass="20118">MSSARTAGLVLAAGEGRRFGGPKAVARIGGERLVDVAVRLLVEGGCTPIVVVEGAVRLPAADFSVPAPVHVVHNPDWSSGMGSSLRAGLNVLGTEPVSAVVITLVDQPWLGPEAVRRLRAAHAGGAFAAVATYGGERGNPVMLARTVWGEAAELATGDTGARSWLRAHPELVTPVPCDGTGEPWDVDYPDDLSGGT</sequence>
<dbReference type="InterPro" id="IPR025877">
    <property type="entry name" value="MobA-like_NTP_Trfase"/>
</dbReference>
<dbReference type="CDD" id="cd04182">
    <property type="entry name" value="GT_2_like_f"/>
    <property type="match status" value="1"/>
</dbReference>
<dbReference type="PANTHER" id="PTHR43777">
    <property type="entry name" value="MOLYBDENUM COFACTOR CYTIDYLYLTRANSFERASE"/>
    <property type="match status" value="1"/>
</dbReference>
<proteinExistence type="predicted"/>